<feature type="compositionally biased region" description="Low complexity" evidence="1">
    <location>
        <begin position="98"/>
        <end position="120"/>
    </location>
</feature>
<name>A0A163JMM9_ABSGL</name>
<evidence type="ECO:0000313" key="2">
    <source>
        <dbReference type="EMBL" id="SAM00444.1"/>
    </source>
</evidence>
<evidence type="ECO:0000256" key="1">
    <source>
        <dbReference type="SAM" id="MobiDB-lite"/>
    </source>
</evidence>
<dbReference type="STRING" id="4829.A0A163JMM9"/>
<dbReference type="InParanoid" id="A0A163JMM9"/>
<dbReference type="OMA" id="DPSINTW"/>
<organism evidence="2">
    <name type="scientific">Absidia glauca</name>
    <name type="common">Pin mould</name>
    <dbReference type="NCBI Taxonomy" id="4829"/>
    <lineage>
        <taxon>Eukaryota</taxon>
        <taxon>Fungi</taxon>
        <taxon>Fungi incertae sedis</taxon>
        <taxon>Mucoromycota</taxon>
        <taxon>Mucoromycotina</taxon>
        <taxon>Mucoromycetes</taxon>
        <taxon>Mucorales</taxon>
        <taxon>Cunninghamellaceae</taxon>
        <taxon>Absidia</taxon>
    </lineage>
</organism>
<keyword evidence="3" id="KW-1185">Reference proteome</keyword>
<feature type="region of interest" description="Disordered" evidence="1">
    <location>
        <begin position="90"/>
        <end position="120"/>
    </location>
</feature>
<reference evidence="2" key="1">
    <citation type="submission" date="2016-04" db="EMBL/GenBank/DDBJ databases">
        <authorList>
            <person name="Evans L.H."/>
            <person name="Alamgir A."/>
            <person name="Owens N."/>
            <person name="Weber N.D."/>
            <person name="Virtaneva K."/>
            <person name="Barbian K."/>
            <person name="Babar A."/>
            <person name="Rosenke K."/>
        </authorList>
    </citation>
    <scope>NUCLEOTIDE SEQUENCE [LARGE SCALE GENOMIC DNA]</scope>
    <source>
        <strain evidence="2">CBS 101.48</strain>
    </source>
</reference>
<evidence type="ECO:0000313" key="3">
    <source>
        <dbReference type="Proteomes" id="UP000078561"/>
    </source>
</evidence>
<protein>
    <submittedName>
        <fullName evidence="2">Uncharacterized protein</fullName>
    </submittedName>
</protein>
<gene>
    <name evidence="2" type="primary">ABSGL_06132.1 scaffold 7701</name>
</gene>
<dbReference type="Proteomes" id="UP000078561">
    <property type="component" value="Unassembled WGS sequence"/>
</dbReference>
<accession>A0A163JMM9</accession>
<feature type="region of interest" description="Disordered" evidence="1">
    <location>
        <begin position="127"/>
        <end position="146"/>
    </location>
</feature>
<sequence length="286" mass="32433">MSHTVTLPSTLASPSRVFLSPFPPPETTKEARPKTITAARHSVYPYKISSDLSRQGRYSAKVSSELPNQSIHKNDYDEVLSMYYYDRQRRSRSDQARRSLTPSVSSSTSLSSSFFSNSDLRSSISTPLLKSRQSRQATQHQPPKWIKHVSQSSGLLTLEKKIARSFPFRSPPTLHLSMLRDDSTPPPKAIYHGSVLARQYLKSVTQIQRWDEMIQHGFPCPHALHTTSSPSRCPDNCHQCGGQQRLMTLRITFTPLHARANENDIYNPSRRATVPFPLESHPIYTE</sequence>
<dbReference type="AlphaFoldDB" id="A0A163JMM9"/>
<dbReference type="EMBL" id="LT553217">
    <property type="protein sequence ID" value="SAM00444.1"/>
    <property type="molecule type" value="Genomic_DNA"/>
</dbReference>
<proteinExistence type="predicted"/>
<dbReference type="OrthoDB" id="5380370at2759"/>